<organism evidence="4 5">
    <name type="scientific">Ceratocystis fimbriata f. sp. platani</name>
    <dbReference type="NCBI Taxonomy" id="88771"/>
    <lineage>
        <taxon>Eukaryota</taxon>
        <taxon>Fungi</taxon>
        <taxon>Dikarya</taxon>
        <taxon>Ascomycota</taxon>
        <taxon>Pezizomycotina</taxon>
        <taxon>Sordariomycetes</taxon>
        <taxon>Hypocreomycetidae</taxon>
        <taxon>Microascales</taxon>
        <taxon>Ceratocystidaceae</taxon>
        <taxon>Ceratocystis</taxon>
    </lineage>
</organism>
<proteinExistence type="predicted"/>
<accession>A0A0F8CZ00</accession>
<dbReference type="SUPFAM" id="SSF117281">
    <property type="entry name" value="Kelch motif"/>
    <property type="match status" value="1"/>
</dbReference>
<evidence type="ECO:0000256" key="1">
    <source>
        <dbReference type="ARBA" id="ARBA00022737"/>
    </source>
</evidence>
<feature type="compositionally biased region" description="Polar residues" evidence="3">
    <location>
        <begin position="143"/>
        <end position="154"/>
    </location>
</feature>
<dbReference type="InterPro" id="IPR015915">
    <property type="entry name" value="Kelch-typ_b-propeller"/>
</dbReference>
<feature type="region of interest" description="Disordered" evidence="3">
    <location>
        <begin position="123"/>
        <end position="183"/>
    </location>
</feature>
<dbReference type="Gene3D" id="2.120.10.80">
    <property type="entry name" value="Kelch-type beta propeller"/>
    <property type="match status" value="2"/>
</dbReference>
<name>A0A0F8CZ00_CERFI</name>
<comment type="caution">
    <text evidence="4">The sequence shown here is derived from an EMBL/GenBank/DDBJ whole genome shotgun (WGS) entry which is preliminary data.</text>
</comment>
<keyword evidence="5" id="KW-1185">Reference proteome</keyword>
<feature type="compositionally biased region" description="Basic and acidic residues" evidence="3">
    <location>
        <begin position="131"/>
        <end position="142"/>
    </location>
</feature>
<dbReference type="InterPro" id="IPR006652">
    <property type="entry name" value="Kelch_1"/>
</dbReference>
<dbReference type="Proteomes" id="UP000034841">
    <property type="component" value="Unassembled WGS sequence"/>
</dbReference>
<protein>
    <submittedName>
        <fullName evidence="4">Nitrile-specifier protein 5</fullName>
    </submittedName>
</protein>
<dbReference type="Pfam" id="PF01344">
    <property type="entry name" value="Kelch_1"/>
    <property type="match status" value="1"/>
</dbReference>
<keyword evidence="1" id="KW-0677">Repeat</keyword>
<gene>
    <name evidence="4" type="primary">NSP5</name>
    <name evidence="4" type="ORF">CFO_g1772</name>
</gene>
<dbReference type="GO" id="GO:0019760">
    <property type="term" value="P:glucosinolate metabolic process"/>
    <property type="evidence" value="ECO:0007669"/>
    <property type="project" value="UniProtKB-ARBA"/>
</dbReference>
<reference evidence="4 5" key="1">
    <citation type="submission" date="2015-04" db="EMBL/GenBank/DDBJ databases">
        <title>Genome sequence of Ceratocystis platani, a major pathogen of plane trees.</title>
        <authorList>
            <person name="Belbahri L."/>
        </authorList>
    </citation>
    <scope>NUCLEOTIDE SEQUENCE [LARGE SCALE GENOMIC DNA]</scope>
    <source>
        <strain evidence="4 5">CFO</strain>
    </source>
</reference>
<dbReference type="PANTHER" id="PTHR47435:SF4">
    <property type="entry name" value="KELCH REPEAT PROTEIN (AFU_ORTHOLOGUE AFUA_5G12780)"/>
    <property type="match status" value="1"/>
</dbReference>
<evidence type="ECO:0000313" key="5">
    <source>
        <dbReference type="Proteomes" id="UP000034841"/>
    </source>
</evidence>
<dbReference type="OrthoDB" id="10250130at2759"/>
<evidence type="ECO:0000256" key="3">
    <source>
        <dbReference type="SAM" id="MobiDB-lite"/>
    </source>
</evidence>
<dbReference type="SUPFAM" id="SSF50965">
    <property type="entry name" value="Galactose oxidase, central domain"/>
    <property type="match status" value="1"/>
</dbReference>
<dbReference type="InterPro" id="IPR011043">
    <property type="entry name" value="Gal_Oxase/kelch_b-propeller"/>
</dbReference>
<keyword evidence="2" id="KW-0408">Iron</keyword>
<dbReference type="PANTHER" id="PTHR47435">
    <property type="entry name" value="KELCH REPEAT PROTEIN (AFU_ORTHOLOGUE AFUA_5G12780)"/>
    <property type="match status" value="1"/>
</dbReference>
<dbReference type="EMBL" id="LBBL01000074">
    <property type="protein sequence ID" value="KKF95862.1"/>
    <property type="molecule type" value="Genomic_DNA"/>
</dbReference>
<sequence>MESFAALKRRTTDILQSLPQSLPHNLPSLAIPTLPALPTLPSLTPRDVTGSWEKINGVPHLARSSHSLDIVGGSAYIFGGELNAREPVDNAMHVIGLPYSGASADYYTIPAQPLAGHRYNEQVEQANSGGEDSKATGGKEADTASTPDPETSRSSQEDKPDSDADDTNEASATATPVDKEPKELAEIPLSATFNKFAATDKNKVIDDRPELEPVPAPRVGHATAVIGNRIFIFGGRGGPAMIPLDEGGRVWVFDTRVGRWTFLDPASPAPGVLVIPRPAPRSYHSAAAFSAPRDFKPLGLRRTKTWAEWAAGDSAEIGTPQSPIVGNIAANATDEDNEGFGTFIVHGGCLAGAGQRAADVWAFDVRSCVWTQLPAAPGVARGGTALCASGNRLFRFGGFDGKHEIGGQVDVLTLGEDHSGLEPVLVATTEWVTLSQPTAEDGAPLSQSPWPKARSVAKLVPVSPAGREMLVLLMGEGQASAKGHEGAGKFFSDVWVFQVPAAVKSGKMAEGKWAEVTVSPHDSEVSAELPAARGWIDAAPMAETEENGILIWGGLGEDNNRQGDGWIFRLH</sequence>
<evidence type="ECO:0000313" key="4">
    <source>
        <dbReference type="EMBL" id="KKF95862.1"/>
    </source>
</evidence>
<dbReference type="AlphaFoldDB" id="A0A0F8CZ00"/>
<evidence type="ECO:0000256" key="2">
    <source>
        <dbReference type="ARBA" id="ARBA00023004"/>
    </source>
</evidence>